<feature type="domain" description="Helicase ATP-binding" evidence="1">
    <location>
        <begin position="38"/>
        <end position="186"/>
    </location>
</feature>
<dbReference type="SMART" id="SM00487">
    <property type="entry name" value="DEXDc"/>
    <property type="match status" value="1"/>
</dbReference>
<dbReference type="PROSITE" id="PS51192">
    <property type="entry name" value="HELICASE_ATP_BIND_1"/>
    <property type="match status" value="1"/>
</dbReference>
<evidence type="ECO:0000313" key="4">
    <source>
        <dbReference type="Proteomes" id="UP000509301"/>
    </source>
</evidence>
<dbReference type="InterPro" id="IPR006935">
    <property type="entry name" value="Helicase/UvrB_N"/>
</dbReference>
<keyword evidence="3" id="KW-0347">Helicase</keyword>
<dbReference type="OrthoDB" id="11644at2157"/>
<dbReference type="Pfam" id="PF00271">
    <property type="entry name" value="Helicase_C"/>
    <property type="match status" value="1"/>
</dbReference>
<dbReference type="GO" id="GO:0004386">
    <property type="term" value="F:helicase activity"/>
    <property type="evidence" value="ECO:0007669"/>
    <property type="project" value="UniProtKB-KW"/>
</dbReference>
<dbReference type="KEGG" id="mten:GWK48_00585"/>
<organism evidence="3 4">
    <name type="scientific">Metallosphaera tengchongensis</name>
    <dbReference type="NCBI Taxonomy" id="1532350"/>
    <lineage>
        <taxon>Archaea</taxon>
        <taxon>Thermoproteota</taxon>
        <taxon>Thermoprotei</taxon>
        <taxon>Sulfolobales</taxon>
        <taxon>Sulfolobaceae</taxon>
        <taxon>Metallosphaera</taxon>
    </lineage>
</organism>
<dbReference type="InterPro" id="IPR052511">
    <property type="entry name" value="ATP-dep_Helicase"/>
</dbReference>
<dbReference type="InterPro" id="IPR014001">
    <property type="entry name" value="Helicase_ATP-bd"/>
</dbReference>
<dbReference type="Proteomes" id="UP000509301">
    <property type="component" value="Chromosome"/>
</dbReference>
<keyword evidence="3" id="KW-0067">ATP-binding</keyword>
<name>A0A6N0NT64_9CREN</name>
<sequence>MVFNPFCTVISENFSDELEAALGISLYPYQKIVVNDVMESLKDKKFVVVSMPTGSGKTIVELAVVSLLMRSRRRVLVLEPTRILCDQMFHNFWSKLFPDAGEEYEGQCDSFRTGRNPVISTPFTASKCKPEVDVLILDEVHHAFGDPRYAEAILSLEPKAMVGFTALLPSKKRYNIDTTVLERIGSPHVLAYDFKKLSQIDSSFNLPKAIADVFDAEMDGIENVAYDALLKGKVEGNKNVLGFLRSTLSSYGKRAFCESLDKLATGQKVHDHASLSVLCSSPGFSHKARTLKEIVSSYDIEEHKPVLIFTSRRMTAHEFEVVLNSMGVNNVAILTGELKKEERLDIVNRAKRGEVDVIISTVVGEEGIDIPEAKLLVMTDVPKSPLRFYQRLGRLIRKTKGNEIKYLVVTLTPKTFEYDDLDEALRSLSNEGVDVSYILERREGKGTLARVVEQVRSKGGITTLGSLLEEEVDLDQFLLRRGKSSLFNYFKEKGNDSKNVFTDVVDMAISDGELSYYYDPEKTSHLVYLILLSKYCQLCVGEQCMDICSDELRRLGEMKSYNISRKDLLRYLTVLFTKDRQSEVERSFSYEPDPDIAVSSSANQRNRSITFTARVRASANGITVYPLVKISYYGVSPDEEKFLKRNVLAILNQAKKKFASNLSPY</sequence>
<dbReference type="EMBL" id="CP049074">
    <property type="protein sequence ID" value="QKQ99092.1"/>
    <property type="molecule type" value="Genomic_DNA"/>
</dbReference>
<dbReference type="GO" id="GO:0003677">
    <property type="term" value="F:DNA binding"/>
    <property type="evidence" value="ECO:0007669"/>
    <property type="project" value="InterPro"/>
</dbReference>
<dbReference type="AlphaFoldDB" id="A0A6N0NT64"/>
<accession>A0A6N0NT64</accession>
<proteinExistence type="predicted"/>
<evidence type="ECO:0000259" key="1">
    <source>
        <dbReference type="PROSITE" id="PS51192"/>
    </source>
</evidence>
<keyword evidence="4" id="KW-1185">Reference proteome</keyword>
<protein>
    <submittedName>
        <fullName evidence="3">DEAD/DEAH box helicase</fullName>
    </submittedName>
</protein>
<dbReference type="InterPro" id="IPR001650">
    <property type="entry name" value="Helicase_C-like"/>
</dbReference>
<keyword evidence="3" id="KW-0378">Hydrolase</keyword>
<dbReference type="PANTHER" id="PTHR47962">
    <property type="entry name" value="ATP-DEPENDENT HELICASE LHR-RELATED-RELATED"/>
    <property type="match status" value="1"/>
</dbReference>
<feature type="domain" description="Helicase C-terminal" evidence="2">
    <location>
        <begin position="290"/>
        <end position="449"/>
    </location>
</feature>
<dbReference type="InterPro" id="IPR027417">
    <property type="entry name" value="P-loop_NTPase"/>
</dbReference>
<evidence type="ECO:0000313" key="3">
    <source>
        <dbReference type="EMBL" id="QKQ99092.1"/>
    </source>
</evidence>
<dbReference type="PROSITE" id="PS51194">
    <property type="entry name" value="HELICASE_CTER"/>
    <property type="match status" value="1"/>
</dbReference>
<dbReference type="SMART" id="SM00490">
    <property type="entry name" value="HELICc"/>
    <property type="match status" value="1"/>
</dbReference>
<dbReference type="GO" id="GO:0140097">
    <property type="term" value="F:catalytic activity, acting on DNA"/>
    <property type="evidence" value="ECO:0007669"/>
    <property type="project" value="UniProtKB-ARBA"/>
</dbReference>
<dbReference type="PANTHER" id="PTHR47962:SF5">
    <property type="entry name" value="ATP-DEPENDENT HELICASE LHR-RELATED"/>
    <property type="match status" value="1"/>
</dbReference>
<dbReference type="GO" id="GO:0016887">
    <property type="term" value="F:ATP hydrolysis activity"/>
    <property type="evidence" value="ECO:0007669"/>
    <property type="project" value="TreeGrafter"/>
</dbReference>
<evidence type="ECO:0000259" key="2">
    <source>
        <dbReference type="PROSITE" id="PS51194"/>
    </source>
</evidence>
<dbReference type="SUPFAM" id="SSF52540">
    <property type="entry name" value="P-loop containing nucleoside triphosphate hydrolases"/>
    <property type="match status" value="1"/>
</dbReference>
<dbReference type="Pfam" id="PF04851">
    <property type="entry name" value="ResIII"/>
    <property type="match status" value="1"/>
</dbReference>
<dbReference type="Gene3D" id="3.40.50.300">
    <property type="entry name" value="P-loop containing nucleotide triphosphate hydrolases"/>
    <property type="match status" value="2"/>
</dbReference>
<dbReference type="GO" id="GO:0005524">
    <property type="term" value="F:ATP binding"/>
    <property type="evidence" value="ECO:0007669"/>
    <property type="project" value="InterPro"/>
</dbReference>
<reference evidence="3 4" key="1">
    <citation type="submission" date="2020-02" db="EMBL/GenBank/DDBJ databases">
        <title>Comparative genome analysis reveals the metabolism and evolution of the thermophilic archaeal genus Metallosphaera.</title>
        <authorList>
            <person name="Jiang C."/>
        </authorList>
    </citation>
    <scope>NUCLEOTIDE SEQUENCE [LARGE SCALE GENOMIC DNA]</scope>
    <source>
        <strain evidence="3 4">Ric-A</strain>
    </source>
</reference>
<keyword evidence="3" id="KW-0547">Nucleotide-binding</keyword>
<gene>
    <name evidence="3" type="ORF">GWK48_00585</name>
</gene>